<sequence length="187" mass="20657">PEFKRLSIQEKVDAELEIGADEFQVDDIDYDLGIVGSEVHNLPTGFASESLAKSLGNVMAEFLEYDANGHHNFMRIWVRLDIQEPLMRKQKIRKQGASGVRVAGGIRVEVRQQNRNSSVQWRRDNWCISFPKNLTIDPSINGAKSAAFTARSASDLVNDGLAAAAHFDAITGHSFGDDEKGLKESAV</sequence>
<feature type="non-terminal residue" evidence="1">
    <location>
        <position position="187"/>
    </location>
</feature>
<gene>
    <name evidence="1" type="ORF">Golax_016383</name>
</gene>
<evidence type="ECO:0000313" key="1">
    <source>
        <dbReference type="EMBL" id="MBA0704106.1"/>
    </source>
</evidence>
<comment type="caution">
    <text evidence="1">The sequence shown here is derived from an EMBL/GenBank/DDBJ whole genome shotgun (WGS) entry which is preliminary data.</text>
</comment>
<evidence type="ECO:0000313" key="2">
    <source>
        <dbReference type="Proteomes" id="UP000593574"/>
    </source>
</evidence>
<protein>
    <submittedName>
        <fullName evidence="1">Uncharacterized protein</fullName>
    </submittedName>
</protein>
<accession>A0A7J8YX18</accession>
<reference evidence="1 2" key="1">
    <citation type="journal article" date="2019" name="Genome Biol. Evol.">
        <title>Insights into the evolution of the New World diploid cottons (Gossypium, subgenus Houzingenia) based on genome sequencing.</title>
        <authorList>
            <person name="Grover C.E."/>
            <person name="Arick M.A. 2nd"/>
            <person name="Thrash A."/>
            <person name="Conover J.L."/>
            <person name="Sanders W.S."/>
            <person name="Peterson D.G."/>
            <person name="Frelichowski J.E."/>
            <person name="Scheffler J.A."/>
            <person name="Scheffler B.E."/>
            <person name="Wendel J.F."/>
        </authorList>
    </citation>
    <scope>NUCLEOTIDE SEQUENCE [LARGE SCALE GENOMIC DNA]</scope>
    <source>
        <strain evidence="1">4</strain>
        <tissue evidence="1">Leaf</tissue>
    </source>
</reference>
<keyword evidence="2" id="KW-1185">Reference proteome</keyword>
<dbReference type="EMBL" id="JABEZV010000001">
    <property type="protein sequence ID" value="MBA0704106.1"/>
    <property type="molecule type" value="Genomic_DNA"/>
</dbReference>
<dbReference type="AlphaFoldDB" id="A0A7J8YX18"/>
<dbReference type="Proteomes" id="UP000593574">
    <property type="component" value="Unassembled WGS sequence"/>
</dbReference>
<proteinExistence type="predicted"/>
<organism evidence="1 2">
    <name type="scientific">Gossypium laxum</name>
    <dbReference type="NCBI Taxonomy" id="34288"/>
    <lineage>
        <taxon>Eukaryota</taxon>
        <taxon>Viridiplantae</taxon>
        <taxon>Streptophyta</taxon>
        <taxon>Embryophyta</taxon>
        <taxon>Tracheophyta</taxon>
        <taxon>Spermatophyta</taxon>
        <taxon>Magnoliopsida</taxon>
        <taxon>eudicotyledons</taxon>
        <taxon>Gunneridae</taxon>
        <taxon>Pentapetalae</taxon>
        <taxon>rosids</taxon>
        <taxon>malvids</taxon>
        <taxon>Malvales</taxon>
        <taxon>Malvaceae</taxon>
        <taxon>Malvoideae</taxon>
        <taxon>Gossypium</taxon>
    </lineage>
</organism>
<name>A0A7J8YX18_9ROSI</name>